<accession>A0A2N0VII3</accession>
<dbReference type="InterPro" id="IPR002725">
    <property type="entry name" value="YgjP-like_metallopeptidase"/>
</dbReference>
<comment type="caution">
    <text evidence="2">The sequence shown here is derived from an EMBL/GenBank/DDBJ whole genome shotgun (WGS) entry which is preliminary data.</text>
</comment>
<dbReference type="PANTHER" id="PTHR30399:SF1">
    <property type="entry name" value="UTP PYROPHOSPHATASE"/>
    <property type="match status" value="1"/>
</dbReference>
<evidence type="ECO:0000313" key="2">
    <source>
        <dbReference type="EMBL" id="PKD43996.1"/>
    </source>
</evidence>
<dbReference type="RefSeq" id="WP_101071239.1">
    <property type="nucleotide sequence ID" value="NZ_PISP01000001.1"/>
</dbReference>
<feature type="domain" description="YgjP-like metallopeptidase" evidence="1">
    <location>
        <begin position="25"/>
        <end position="231"/>
    </location>
</feature>
<reference evidence="2 3" key="1">
    <citation type="submission" date="2017-11" db="EMBL/GenBank/DDBJ databases">
        <title>Rhodohalobacter 15182 sp. nov., isolated from a salt lake.</title>
        <authorList>
            <person name="Han S."/>
        </authorList>
    </citation>
    <scope>NUCLEOTIDE SEQUENCE [LARGE SCALE GENOMIC DNA]</scope>
    <source>
        <strain evidence="2 3">15182</strain>
    </source>
</reference>
<proteinExistence type="predicted"/>
<dbReference type="PANTHER" id="PTHR30399">
    <property type="entry name" value="UNCHARACTERIZED PROTEIN YGJP"/>
    <property type="match status" value="1"/>
</dbReference>
<name>A0A2N0VII3_9BACT</name>
<dbReference type="InterPro" id="IPR053136">
    <property type="entry name" value="UTP_pyrophosphatase-like"/>
</dbReference>
<dbReference type="EMBL" id="PISP01000001">
    <property type="protein sequence ID" value="PKD43996.1"/>
    <property type="molecule type" value="Genomic_DNA"/>
</dbReference>
<evidence type="ECO:0000259" key="1">
    <source>
        <dbReference type="Pfam" id="PF01863"/>
    </source>
</evidence>
<gene>
    <name evidence="2" type="ORF">CWD77_00525</name>
</gene>
<sequence>MPPKHIIQLDDIEIEVTRKRVKNLNIRIYPSAGRVAMSIPKRTDLSVAEDFARKKFSWIKKHLHKRAIQKAKKTRSLSYRDGEIHPVWGQEMVLTVNEVNGPPNVECRDDTLSLMVRPESSSEKRESVLIEWYRTELKREIPKLIEKWEGPMGVDVREFGVKRMKTRWGTCNTKARRIWLSLELAKKNPKCLEYVVVHEMVHLHERLHNKRFYRLMDQFLPDWRERDLLLKGKRKTC</sequence>
<evidence type="ECO:0000313" key="3">
    <source>
        <dbReference type="Proteomes" id="UP000233398"/>
    </source>
</evidence>
<dbReference type="Pfam" id="PF01863">
    <property type="entry name" value="YgjP-like"/>
    <property type="match status" value="1"/>
</dbReference>
<dbReference type="CDD" id="cd07344">
    <property type="entry name" value="M48_yhfN_like"/>
    <property type="match status" value="1"/>
</dbReference>
<keyword evidence="3" id="KW-1185">Reference proteome</keyword>
<dbReference type="Proteomes" id="UP000233398">
    <property type="component" value="Unassembled WGS sequence"/>
</dbReference>
<organism evidence="2 3">
    <name type="scientific">Rhodohalobacter barkolensis</name>
    <dbReference type="NCBI Taxonomy" id="2053187"/>
    <lineage>
        <taxon>Bacteria</taxon>
        <taxon>Pseudomonadati</taxon>
        <taxon>Balneolota</taxon>
        <taxon>Balneolia</taxon>
        <taxon>Balneolales</taxon>
        <taxon>Balneolaceae</taxon>
        <taxon>Rhodohalobacter</taxon>
    </lineage>
</organism>
<dbReference type="AlphaFoldDB" id="A0A2N0VII3"/>
<dbReference type="Gene3D" id="3.30.2010.10">
    <property type="entry name" value="Metalloproteases ('zincins'), catalytic domain"/>
    <property type="match status" value="1"/>
</dbReference>
<dbReference type="OrthoDB" id="9811177at2"/>
<protein>
    <recommendedName>
        <fullName evidence="1">YgjP-like metallopeptidase domain-containing protein</fullName>
    </recommendedName>
</protein>